<dbReference type="Proteomes" id="UP000306630">
    <property type="component" value="Unassembled WGS sequence"/>
</dbReference>
<reference evidence="2" key="2">
    <citation type="submission" date="2017-04" db="EMBL/GenBank/DDBJ databases">
        <title>Complete Genome Sequences of Twelve Strains of a Stable Defined Moderately Diverse Mouse Microbiota 2 (sDMDMm2).</title>
        <authorList>
            <person name="Uchimura Y."/>
            <person name="Wyss M."/>
            <person name="Brugiroux S."/>
            <person name="Limenitakis J.P."/>
            <person name="Stecher B."/>
            <person name="McCoy K.D."/>
            <person name="Macpherson A.J."/>
        </authorList>
    </citation>
    <scope>NUCLEOTIDE SEQUENCE</scope>
    <source>
        <strain evidence="2">YL27</strain>
    </source>
</reference>
<dbReference type="GeneID" id="65535364"/>
<dbReference type="Proteomes" id="UP000186351">
    <property type="component" value="Chromosome"/>
</dbReference>
<dbReference type="AlphaFoldDB" id="A0A1B1S6J2"/>
<protein>
    <submittedName>
        <fullName evidence="3">DUF4292 domain-containing protein</fullName>
    </submittedName>
</protein>
<dbReference type="KEGG" id="pary:A4V02_00745"/>
<organism evidence="2 4">
    <name type="scientific">Muribaculum intestinale</name>
    <dbReference type="NCBI Taxonomy" id="1796646"/>
    <lineage>
        <taxon>Bacteria</taxon>
        <taxon>Pseudomonadati</taxon>
        <taxon>Bacteroidota</taxon>
        <taxon>Bacteroidia</taxon>
        <taxon>Bacteroidales</taxon>
        <taxon>Muribaculaceae</taxon>
        <taxon>Muribaculum</taxon>
    </lineage>
</organism>
<accession>A0A1Z2XF87</accession>
<evidence type="ECO:0000313" key="4">
    <source>
        <dbReference type="Proteomes" id="UP000186351"/>
    </source>
</evidence>
<proteinExistence type="predicted"/>
<evidence type="ECO:0000313" key="3">
    <source>
        <dbReference type="EMBL" id="TGY75233.1"/>
    </source>
</evidence>
<keyword evidence="4" id="KW-1185">Reference proteome</keyword>
<evidence type="ECO:0000313" key="5">
    <source>
        <dbReference type="Proteomes" id="UP000306630"/>
    </source>
</evidence>
<dbReference type="EMBL" id="SRYD01000013">
    <property type="protein sequence ID" value="TGY75233.1"/>
    <property type="molecule type" value="Genomic_DNA"/>
</dbReference>
<dbReference type="InterPro" id="IPR025634">
    <property type="entry name" value="DUF4292"/>
</dbReference>
<dbReference type="STRING" id="1796646.A4V02_00745"/>
<name>A0A1B1S6J2_9BACT</name>
<accession>A0A1B1S6J2</accession>
<sequence>MNRLSSYIYAATAMLLVAAVFTGCRSSKGTVSSDGYPSISGQPTVTAVSPLKSITDNYRDWTDVSVPVTLRLVSPKNMSVSARARMVRGRCIDLSFRMLGFEVARVWLTPDSVVAASRPKKVYLAESLSKLTSGLPINLDNLQDMLMGRPFIPGGSTVTLADSAAMRLDNSSGSLRLLPRRQHPMADYGYVLDLPSVVTALAVVAADHGVSFTASYSGPEPITTAGNVMDNVALDIDTPRGAYAAEVSWKWGSARWNDMIAVDPPATAGLRRVTSAQLMKIIKEL</sequence>
<reference evidence="4" key="1">
    <citation type="submission" date="2016-04" db="EMBL/GenBank/DDBJ databases">
        <title>Complete Genome Sequences of Twelve Strains of a Stable Defined Moderately Diverse Mouse Microbiota 2 (sDMDMm2).</title>
        <authorList>
            <person name="Uchimura Y."/>
            <person name="Wyss M."/>
            <person name="Brugiroux S."/>
            <person name="Limenitakis J.P."/>
            <person name="Stecher B."/>
            <person name="McCoy K.D."/>
            <person name="Macpherson A.J."/>
        </authorList>
    </citation>
    <scope>NUCLEOTIDE SEQUENCE [LARGE SCALE GENOMIC DNA]</scope>
    <source>
        <strain evidence="4">YL27</strain>
    </source>
</reference>
<gene>
    <name evidence="2" type="ORF">A4V02_00745</name>
    <name evidence="3" type="ORF">E5333_04430</name>
</gene>
<feature type="chain" id="PRO_5013357367" evidence="1">
    <location>
        <begin position="23"/>
        <end position="285"/>
    </location>
</feature>
<dbReference type="EMBL" id="CP015402">
    <property type="protein sequence ID" value="ANU62416.2"/>
    <property type="molecule type" value="Genomic_DNA"/>
</dbReference>
<evidence type="ECO:0000313" key="2">
    <source>
        <dbReference type="EMBL" id="ANU62416.2"/>
    </source>
</evidence>
<feature type="signal peptide" evidence="1">
    <location>
        <begin position="1"/>
        <end position="22"/>
    </location>
</feature>
<dbReference type="PROSITE" id="PS51257">
    <property type="entry name" value="PROKAR_LIPOPROTEIN"/>
    <property type="match status" value="1"/>
</dbReference>
<dbReference type="RefSeq" id="WP_084273900.1">
    <property type="nucleotide sequence ID" value="NZ_CAJTAP010000010.1"/>
</dbReference>
<dbReference type="Pfam" id="PF14125">
    <property type="entry name" value="DUF4292"/>
    <property type="match status" value="1"/>
</dbReference>
<dbReference type="OrthoDB" id="1100408at2"/>
<reference evidence="3 5" key="3">
    <citation type="submission" date="2019-04" db="EMBL/GenBank/DDBJ databases">
        <title>Microbes associate with the intestines of laboratory mice.</title>
        <authorList>
            <person name="Navarre W."/>
            <person name="Wong E."/>
            <person name="Huang K."/>
            <person name="Tropini C."/>
            <person name="Ng K."/>
            <person name="Yu B."/>
        </authorList>
    </citation>
    <scope>NUCLEOTIDE SEQUENCE [LARGE SCALE GENOMIC DNA]</scope>
    <source>
        <strain evidence="3 5">NM06_A21</strain>
    </source>
</reference>
<evidence type="ECO:0000256" key="1">
    <source>
        <dbReference type="SAM" id="SignalP"/>
    </source>
</evidence>
<keyword evidence="1" id="KW-0732">Signal</keyword>